<dbReference type="CDD" id="cd06171">
    <property type="entry name" value="Sigma70_r4"/>
    <property type="match status" value="1"/>
</dbReference>
<dbReference type="EMBL" id="QVIA01000012">
    <property type="protein sequence ID" value="RGC31582.1"/>
    <property type="molecule type" value="Genomic_DNA"/>
</dbReference>
<evidence type="ECO:0000259" key="6">
    <source>
        <dbReference type="Pfam" id="PF04542"/>
    </source>
</evidence>
<dbReference type="PANTHER" id="PTHR43133">
    <property type="entry name" value="RNA POLYMERASE ECF-TYPE SIGMA FACTO"/>
    <property type="match status" value="1"/>
</dbReference>
<dbReference type="InterPro" id="IPR036388">
    <property type="entry name" value="WH-like_DNA-bd_sf"/>
</dbReference>
<dbReference type="SUPFAM" id="SSF88659">
    <property type="entry name" value="Sigma3 and sigma4 domains of RNA polymerase sigma factors"/>
    <property type="match status" value="1"/>
</dbReference>
<dbReference type="InterPro" id="IPR007627">
    <property type="entry name" value="RNA_pol_sigma70_r2"/>
</dbReference>
<keyword evidence="2" id="KW-0805">Transcription regulation</keyword>
<gene>
    <name evidence="8" type="ORF">DWX41_12280</name>
</gene>
<dbReference type="InterPro" id="IPR013324">
    <property type="entry name" value="RNA_pol_sigma_r3/r4-like"/>
</dbReference>
<proteinExistence type="inferred from homology"/>
<keyword evidence="3" id="KW-0731">Sigma factor</keyword>
<dbReference type="PANTHER" id="PTHR43133:SF8">
    <property type="entry name" value="RNA POLYMERASE SIGMA FACTOR HI_1459-RELATED"/>
    <property type="match status" value="1"/>
</dbReference>
<dbReference type="NCBIfam" id="TIGR02937">
    <property type="entry name" value="sigma70-ECF"/>
    <property type="match status" value="1"/>
</dbReference>
<sequence>MEDRELIRRIQNGQKEYLNEIAKKYYDDIYYFCCYQTGSREDAYDLAQETFLRFIRYAEQYRYRNLKGYLLTIAMNLCRRYFHETGRTRLVTETVGNIEGNVAGSGRAAAGDKPALEGPETDTTVQAMEALEQSRLLAEALLKIPDIQREAVLLHHFYGYKNREIARMTGASCAAVKSRVNQGLGKLQELLAKEDFYG</sequence>
<evidence type="ECO:0000256" key="1">
    <source>
        <dbReference type="ARBA" id="ARBA00010641"/>
    </source>
</evidence>
<keyword evidence="4" id="KW-0238">DNA-binding</keyword>
<evidence type="ECO:0000256" key="3">
    <source>
        <dbReference type="ARBA" id="ARBA00023082"/>
    </source>
</evidence>
<dbReference type="Gene3D" id="1.10.10.10">
    <property type="entry name" value="Winged helix-like DNA-binding domain superfamily/Winged helix DNA-binding domain"/>
    <property type="match status" value="1"/>
</dbReference>
<dbReference type="Pfam" id="PF04542">
    <property type="entry name" value="Sigma70_r2"/>
    <property type="match status" value="1"/>
</dbReference>
<dbReference type="GO" id="GO:0016987">
    <property type="term" value="F:sigma factor activity"/>
    <property type="evidence" value="ECO:0007669"/>
    <property type="project" value="UniProtKB-KW"/>
</dbReference>
<dbReference type="Proteomes" id="UP000261111">
    <property type="component" value="Unassembled WGS sequence"/>
</dbReference>
<evidence type="ECO:0000313" key="9">
    <source>
        <dbReference type="Proteomes" id="UP000261111"/>
    </source>
</evidence>
<dbReference type="GO" id="GO:0003677">
    <property type="term" value="F:DNA binding"/>
    <property type="evidence" value="ECO:0007669"/>
    <property type="project" value="UniProtKB-KW"/>
</dbReference>
<organism evidence="8 9">
    <name type="scientific">Hungatella hathewayi</name>
    <dbReference type="NCBI Taxonomy" id="154046"/>
    <lineage>
        <taxon>Bacteria</taxon>
        <taxon>Bacillati</taxon>
        <taxon>Bacillota</taxon>
        <taxon>Clostridia</taxon>
        <taxon>Lachnospirales</taxon>
        <taxon>Lachnospiraceae</taxon>
        <taxon>Hungatella</taxon>
    </lineage>
</organism>
<comment type="similarity">
    <text evidence="1">Belongs to the sigma-70 factor family. ECF subfamily.</text>
</comment>
<comment type="caution">
    <text evidence="8">The sequence shown here is derived from an EMBL/GenBank/DDBJ whole genome shotgun (WGS) entry which is preliminary data.</text>
</comment>
<dbReference type="Gene3D" id="1.10.1740.10">
    <property type="match status" value="1"/>
</dbReference>
<dbReference type="GO" id="GO:0006352">
    <property type="term" value="P:DNA-templated transcription initiation"/>
    <property type="evidence" value="ECO:0007669"/>
    <property type="project" value="InterPro"/>
</dbReference>
<evidence type="ECO:0000256" key="5">
    <source>
        <dbReference type="ARBA" id="ARBA00023163"/>
    </source>
</evidence>
<accession>A0A3E2WVC2</accession>
<evidence type="ECO:0000256" key="2">
    <source>
        <dbReference type="ARBA" id="ARBA00023015"/>
    </source>
</evidence>
<dbReference type="InterPro" id="IPR013249">
    <property type="entry name" value="RNA_pol_sigma70_r4_t2"/>
</dbReference>
<evidence type="ECO:0000313" key="8">
    <source>
        <dbReference type="EMBL" id="RGC31582.1"/>
    </source>
</evidence>
<reference evidence="8 9" key="1">
    <citation type="submission" date="2018-08" db="EMBL/GenBank/DDBJ databases">
        <title>A genome reference for cultivated species of the human gut microbiota.</title>
        <authorList>
            <person name="Zou Y."/>
            <person name="Xue W."/>
            <person name="Luo G."/>
        </authorList>
    </citation>
    <scope>NUCLEOTIDE SEQUENCE [LARGE SCALE GENOMIC DNA]</scope>
    <source>
        <strain evidence="8 9">AF19-21</strain>
    </source>
</reference>
<evidence type="ECO:0000259" key="7">
    <source>
        <dbReference type="Pfam" id="PF08281"/>
    </source>
</evidence>
<feature type="domain" description="RNA polymerase sigma factor 70 region 4 type 2" evidence="7">
    <location>
        <begin position="135"/>
        <end position="187"/>
    </location>
</feature>
<dbReference type="RefSeq" id="WP_117440941.1">
    <property type="nucleotide sequence ID" value="NZ_QVIA01000012.1"/>
</dbReference>
<evidence type="ECO:0000256" key="4">
    <source>
        <dbReference type="ARBA" id="ARBA00023125"/>
    </source>
</evidence>
<name>A0A3E2WVC2_9FIRM</name>
<dbReference type="InterPro" id="IPR039425">
    <property type="entry name" value="RNA_pol_sigma-70-like"/>
</dbReference>
<dbReference type="InterPro" id="IPR013325">
    <property type="entry name" value="RNA_pol_sigma_r2"/>
</dbReference>
<dbReference type="GeneID" id="93333575"/>
<dbReference type="SUPFAM" id="SSF88946">
    <property type="entry name" value="Sigma2 domain of RNA polymerase sigma factors"/>
    <property type="match status" value="1"/>
</dbReference>
<protein>
    <submittedName>
        <fullName evidence="8">RNA polymerase sigma factor</fullName>
    </submittedName>
</protein>
<keyword evidence="5" id="KW-0804">Transcription</keyword>
<feature type="domain" description="RNA polymerase sigma-70 region 2" evidence="6">
    <location>
        <begin position="23"/>
        <end position="87"/>
    </location>
</feature>
<dbReference type="InterPro" id="IPR014284">
    <property type="entry name" value="RNA_pol_sigma-70_dom"/>
</dbReference>
<dbReference type="Pfam" id="PF08281">
    <property type="entry name" value="Sigma70_r4_2"/>
    <property type="match status" value="1"/>
</dbReference>
<dbReference type="AlphaFoldDB" id="A0A3E2WVC2"/>